<name>A0AAN8Z2I8_9MAGN</name>
<proteinExistence type="predicted"/>
<dbReference type="AlphaFoldDB" id="A0AAN8Z2I8"/>
<evidence type="ECO:0000313" key="1">
    <source>
        <dbReference type="EMBL" id="KAK6920760.1"/>
    </source>
</evidence>
<gene>
    <name evidence="1" type="ORF">RJ641_014438</name>
</gene>
<comment type="caution">
    <text evidence="1">The sequence shown here is derived from an EMBL/GenBank/DDBJ whole genome shotgun (WGS) entry which is preliminary data.</text>
</comment>
<protein>
    <submittedName>
        <fullName evidence="1">Uncharacterized protein</fullName>
    </submittedName>
</protein>
<organism evidence="1 2">
    <name type="scientific">Dillenia turbinata</name>
    <dbReference type="NCBI Taxonomy" id="194707"/>
    <lineage>
        <taxon>Eukaryota</taxon>
        <taxon>Viridiplantae</taxon>
        <taxon>Streptophyta</taxon>
        <taxon>Embryophyta</taxon>
        <taxon>Tracheophyta</taxon>
        <taxon>Spermatophyta</taxon>
        <taxon>Magnoliopsida</taxon>
        <taxon>eudicotyledons</taxon>
        <taxon>Gunneridae</taxon>
        <taxon>Pentapetalae</taxon>
        <taxon>Dilleniales</taxon>
        <taxon>Dilleniaceae</taxon>
        <taxon>Dillenia</taxon>
    </lineage>
</organism>
<evidence type="ECO:0000313" key="2">
    <source>
        <dbReference type="Proteomes" id="UP001370490"/>
    </source>
</evidence>
<keyword evidence="2" id="KW-1185">Reference proteome</keyword>
<sequence length="74" mass="8274">MFLEHAVNCIGSSNVQIIQRPAIEMSEGGYTEIESPHLNDKKKIQILLHKLGPVTVPFVGDKKSRTQNPSSMHF</sequence>
<feature type="non-terminal residue" evidence="1">
    <location>
        <position position="74"/>
    </location>
</feature>
<reference evidence="1 2" key="1">
    <citation type="submission" date="2023-12" db="EMBL/GenBank/DDBJ databases">
        <title>A high-quality genome assembly for Dillenia turbinata (Dilleniales).</title>
        <authorList>
            <person name="Chanderbali A."/>
        </authorList>
    </citation>
    <scope>NUCLEOTIDE SEQUENCE [LARGE SCALE GENOMIC DNA]</scope>
    <source>
        <strain evidence="1">LSX21</strain>
        <tissue evidence="1">Leaf</tissue>
    </source>
</reference>
<dbReference type="Proteomes" id="UP001370490">
    <property type="component" value="Unassembled WGS sequence"/>
</dbReference>
<dbReference type="EMBL" id="JBAMMX010000020">
    <property type="protein sequence ID" value="KAK6920760.1"/>
    <property type="molecule type" value="Genomic_DNA"/>
</dbReference>
<accession>A0AAN8Z2I8</accession>